<feature type="region of interest" description="Disordered" evidence="2">
    <location>
        <begin position="13"/>
        <end position="34"/>
    </location>
</feature>
<dbReference type="GeneID" id="116167073"/>
<dbReference type="EMBL" id="GEZM01004696">
    <property type="protein sequence ID" value="JAV96334.1"/>
    <property type="molecule type" value="Transcribed_RNA"/>
</dbReference>
<dbReference type="OrthoDB" id="6747153at2759"/>
<feature type="compositionally biased region" description="Polar residues" evidence="2">
    <location>
        <begin position="14"/>
        <end position="34"/>
    </location>
</feature>
<name>A0A1Y1NED6_PHOPY</name>
<evidence type="ECO:0000313" key="3">
    <source>
        <dbReference type="EMBL" id="JAV96334.1"/>
    </source>
</evidence>
<dbReference type="KEGG" id="ppyr:116167073"/>
<evidence type="ECO:0000256" key="2">
    <source>
        <dbReference type="SAM" id="MobiDB-lite"/>
    </source>
</evidence>
<evidence type="ECO:0000256" key="1">
    <source>
        <dbReference type="SAM" id="Coils"/>
    </source>
</evidence>
<proteinExistence type="predicted"/>
<protein>
    <submittedName>
        <fullName evidence="3">Uncharacterized protein</fullName>
    </submittedName>
</protein>
<accession>A0A1Y1NED6</accession>
<organism evidence="3">
    <name type="scientific">Photinus pyralis</name>
    <name type="common">Common eastern firefly</name>
    <name type="synonym">Lampyris pyralis</name>
    <dbReference type="NCBI Taxonomy" id="7054"/>
    <lineage>
        <taxon>Eukaryota</taxon>
        <taxon>Metazoa</taxon>
        <taxon>Ecdysozoa</taxon>
        <taxon>Arthropoda</taxon>
        <taxon>Hexapoda</taxon>
        <taxon>Insecta</taxon>
        <taxon>Pterygota</taxon>
        <taxon>Neoptera</taxon>
        <taxon>Endopterygota</taxon>
        <taxon>Coleoptera</taxon>
        <taxon>Polyphaga</taxon>
        <taxon>Elateriformia</taxon>
        <taxon>Elateroidea</taxon>
        <taxon>Lampyridae</taxon>
        <taxon>Lampyrinae</taxon>
        <taxon>Photinus</taxon>
    </lineage>
</organism>
<reference evidence="3" key="1">
    <citation type="journal article" date="2016" name="Sci. Rep.">
        <title>Molecular characterization of firefly nuptial gifts: a multi-omics approach sheds light on postcopulatory sexual selection.</title>
        <authorList>
            <person name="Al-Wathiqui N."/>
            <person name="Fallon T.R."/>
            <person name="South A."/>
            <person name="Weng J.K."/>
            <person name="Lewis S.M."/>
        </authorList>
    </citation>
    <scope>NUCLEOTIDE SEQUENCE</scope>
</reference>
<dbReference type="AlphaFoldDB" id="A0A1Y1NED6"/>
<sequence>MKLEEKLGCGDGVNTCNDSKRGTPSSRRFSTKTLPNPTCKAKLQAAIQEVSRSAFTVSRRKSLSLAEITPTRGNTRNRKVTTMSDTNAAARRIFKVLLLNAWRKTTKERELRTEDLRALQDQNKELELQVDALHHLRKSESQKRNEAVAQAQVLHRKHEDSLIENKKLLKSKSIAERDLSVLQNKSYALHVELESTTNDLRLRQNEQQKIEHCVSVEKKKIKRLRLVKRTLIEQEFNLKQEIDHYNLKTADLRETLLNAELLMHDAVFCRDNYEQMRNKLAENLVVVKFRNQQTREENYKLKFCLILMRRVLKKRQNRPWWKNASELGFATLNSIRSISNQLFPILQVD</sequence>
<feature type="coiled-coil region" evidence="1">
    <location>
        <begin position="109"/>
        <end position="136"/>
    </location>
</feature>
<keyword evidence="1" id="KW-0175">Coiled coil</keyword>
<dbReference type="RefSeq" id="XP_031338170.1">
    <property type="nucleotide sequence ID" value="XM_031482310.1"/>
</dbReference>